<feature type="domain" description="Smr" evidence="2">
    <location>
        <begin position="100"/>
        <end position="190"/>
    </location>
</feature>
<dbReference type="PANTHER" id="PTHR35562">
    <property type="entry name" value="DNA ENDONUCLEASE SMRA-RELATED"/>
    <property type="match status" value="1"/>
</dbReference>
<dbReference type="Proteomes" id="UP000324252">
    <property type="component" value="Unassembled WGS sequence"/>
</dbReference>
<evidence type="ECO:0000259" key="2">
    <source>
        <dbReference type="PROSITE" id="PS50828"/>
    </source>
</evidence>
<dbReference type="OrthoDB" id="7165597at2"/>
<dbReference type="GO" id="GO:0004519">
    <property type="term" value="F:endonuclease activity"/>
    <property type="evidence" value="ECO:0007669"/>
    <property type="project" value="UniProtKB-KW"/>
</dbReference>
<name>A0A1H0ELN2_9RHOB</name>
<reference evidence="3 4" key="1">
    <citation type="submission" date="2016-11" db="EMBL/GenBank/DDBJ databases">
        <authorList>
            <person name="Varghese N."/>
            <person name="Submissions S."/>
        </authorList>
    </citation>
    <scope>NUCLEOTIDE SEQUENCE [LARGE SCALE GENOMIC DNA]</scope>
    <source>
        <strain evidence="3 4">DSM 29620</strain>
    </source>
</reference>
<dbReference type="AlphaFoldDB" id="A0A1H0ELN2"/>
<dbReference type="InterPro" id="IPR036063">
    <property type="entry name" value="Smr_dom_sf"/>
</dbReference>
<feature type="compositionally biased region" description="Basic and acidic residues" evidence="1">
    <location>
        <begin position="7"/>
        <end position="48"/>
    </location>
</feature>
<proteinExistence type="predicted"/>
<dbReference type="EMBL" id="FQZZ01000006">
    <property type="protein sequence ID" value="SHK51568.1"/>
    <property type="molecule type" value="Genomic_DNA"/>
</dbReference>
<dbReference type="Gene3D" id="3.30.1370.110">
    <property type="match status" value="1"/>
</dbReference>
<evidence type="ECO:0000313" key="3">
    <source>
        <dbReference type="EMBL" id="SHK51568.1"/>
    </source>
</evidence>
<dbReference type="PROSITE" id="PS50828">
    <property type="entry name" value="SMR"/>
    <property type="match status" value="1"/>
</dbReference>
<keyword evidence="3" id="KW-0540">Nuclease</keyword>
<dbReference type="InterPro" id="IPR002625">
    <property type="entry name" value="Smr_dom"/>
</dbReference>
<protein>
    <submittedName>
        <fullName evidence="3">DNA-nicking endonuclease, Smr domain</fullName>
    </submittedName>
</protein>
<dbReference type="RefSeq" id="WP_149787374.1">
    <property type="nucleotide sequence ID" value="NZ_FNIO01000002.1"/>
</dbReference>
<keyword evidence="3" id="KW-0255">Endonuclease</keyword>
<evidence type="ECO:0000313" key="4">
    <source>
        <dbReference type="Proteomes" id="UP000324252"/>
    </source>
</evidence>
<dbReference type="SUPFAM" id="SSF160443">
    <property type="entry name" value="SMR domain-like"/>
    <property type="match status" value="1"/>
</dbReference>
<keyword evidence="3" id="KW-0378">Hydrolase</keyword>
<gene>
    <name evidence="3" type="ORF">SAMN05444142_10628</name>
</gene>
<accession>A0A1H0ELN2</accession>
<evidence type="ECO:0000256" key="1">
    <source>
        <dbReference type="SAM" id="MobiDB-lite"/>
    </source>
</evidence>
<dbReference type="Pfam" id="PF01713">
    <property type="entry name" value="Smr"/>
    <property type="match status" value="1"/>
</dbReference>
<sequence length="193" mass="21756">MSRRRLRPDEIDLWRKVADTTQRLHPERSPKDSPRPKPRPEKQPKTRIPDFTLGQTAQPIGGTHDLAPGLRDALELSPVAMDRKTFGRMKKGKLSPEARIDLHGMTLDRAHPALTRFILTQHAKGRRLVLVITGKGKDRDGDGPIPVRRGVLKHQAPQWLSMPPLAQAVLQVSPAHISHGGDGAYYVYLRRHR</sequence>
<dbReference type="PANTHER" id="PTHR35562:SF2">
    <property type="entry name" value="DNA ENDONUCLEASE SMRA-RELATED"/>
    <property type="match status" value="1"/>
</dbReference>
<dbReference type="SMART" id="SM00463">
    <property type="entry name" value="SMR"/>
    <property type="match status" value="1"/>
</dbReference>
<organism evidence="3 4">
    <name type="scientific">Lutimaribacter pacificus</name>
    <dbReference type="NCBI Taxonomy" id="391948"/>
    <lineage>
        <taxon>Bacteria</taxon>
        <taxon>Pseudomonadati</taxon>
        <taxon>Pseudomonadota</taxon>
        <taxon>Alphaproteobacteria</taxon>
        <taxon>Rhodobacterales</taxon>
        <taxon>Roseobacteraceae</taxon>
        <taxon>Lutimaribacter</taxon>
    </lineage>
</organism>
<feature type="region of interest" description="Disordered" evidence="1">
    <location>
        <begin position="1"/>
        <end position="67"/>
    </location>
</feature>
<keyword evidence="4" id="KW-1185">Reference proteome</keyword>